<feature type="domain" description="Peptidase S54 rhomboid" evidence="8">
    <location>
        <begin position="333"/>
        <end position="477"/>
    </location>
</feature>
<dbReference type="OrthoDB" id="2146116at2759"/>
<feature type="transmembrane region" description="Helical" evidence="6">
    <location>
        <begin position="433"/>
        <end position="453"/>
    </location>
</feature>
<feature type="transmembrane region" description="Helical" evidence="6">
    <location>
        <begin position="459"/>
        <end position="476"/>
    </location>
</feature>
<comment type="caution">
    <text evidence="9">The sequence shown here is derived from an EMBL/GenBank/DDBJ whole genome shotgun (WGS) entry which is preliminary data.</text>
</comment>
<comment type="catalytic activity">
    <reaction evidence="1 6">
        <text>Cleaves type-1 transmembrane domains using a catalytic dyad composed of serine and histidine that are contributed by different transmembrane domains.</text>
        <dbReference type="EC" id="3.4.21.105"/>
    </reaction>
</comment>
<feature type="transmembrane region" description="Helical" evidence="6">
    <location>
        <begin position="227"/>
        <end position="247"/>
    </location>
</feature>
<dbReference type="GeneID" id="73472632"/>
<name>A0A8J5QLH2_9ASCO</name>
<feature type="transmembrane region" description="Helical" evidence="6">
    <location>
        <begin position="518"/>
        <end position="538"/>
    </location>
</feature>
<evidence type="ECO:0000313" key="10">
    <source>
        <dbReference type="Proteomes" id="UP000694255"/>
    </source>
</evidence>
<feature type="compositionally biased region" description="Polar residues" evidence="7">
    <location>
        <begin position="1"/>
        <end position="23"/>
    </location>
</feature>
<keyword evidence="3 6" id="KW-0645">Protease</keyword>
<gene>
    <name evidence="9" type="ORF">J8A68_005832</name>
</gene>
<feature type="region of interest" description="Disordered" evidence="7">
    <location>
        <begin position="1"/>
        <end position="30"/>
    </location>
</feature>
<comment type="caution">
    <text evidence="6">Lacks conserved residue(s) required for the propagation of feature annotation.</text>
</comment>
<evidence type="ECO:0000256" key="5">
    <source>
        <dbReference type="ARBA" id="ARBA00022825"/>
    </source>
</evidence>
<accession>A0A8J5QLH2</accession>
<feature type="compositionally biased region" description="Polar residues" evidence="7">
    <location>
        <begin position="108"/>
        <end position="117"/>
    </location>
</feature>
<feature type="transmembrane region" description="Helical" evidence="6">
    <location>
        <begin position="680"/>
        <end position="696"/>
    </location>
</feature>
<keyword evidence="10" id="KW-1185">Reference proteome</keyword>
<sequence length="702" mass="78841">MYQTNNSIPYHSGSKKNNSQESFDFSPVPSRTHLQSVLDSNSNLNNKSDSTLFHYYSNNTPKSSNTNNNSRFARDSRRTSTHAYNASQHSFNTTQPLDEPQGPFENTAMLSHSHTPRQFQQQQQYPDDEYEMVNLNNRDLPPLPPQPPQSNSTSSSNTLNPRTYDNTNLQSPTPSDPFSNKHFFQSESDKLEEGEFFSENERDRFRRNESNRLQTLRSKPRFHWTKLPYFTIVITTIQVVVFIVELVRMAQLTGSAFQTAPYFNPMLGPSTYLFINMGARYVPCMHQVKDVTDDTSILFPCPNSTTVDTYVCSLNELCGLSGLPIVDNKYIPDQWYRIFIPIFLHAGFLHIIFNLLLQVTMGASMERHIGILKYAVIYIASGIAGFLLGANFTPVGIASTGASGALFGVVATNIMLFIFTGKKNTNMYGTKHYTLFICIMIGEIVISLVLGLLPGLDNFSHIGGFAMGILLAILLLKDPYWVYIDGIISYRLNPSLWQQFLNNWNPLFAKEDKKNTQFIIWCAARAIALILAIVYFVALAKNFFDSDLDQSNNCSWCKYINCIPVHDWCDIGQVTVSQQSGTATATTSPTAVLSDMEPVTATTDPTLTTTTGVGQVITTTIVTPLPTSIENPNAVDSGDDGNNNQKRDINIIKQSHVFEQQKLIHNKQIQANGFVEEQNLGGGIYIIIAMFTFMFLKKKRLI</sequence>
<feature type="transmembrane region" description="Helical" evidence="6">
    <location>
        <begin position="338"/>
        <end position="359"/>
    </location>
</feature>
<keyword evidence="5 6" id="KW-0720">Serine protease</keyword>
<keyword evidence="4 6" id="KW-0378">Hydrolase</keyword>
<organism evidence="9 10">
    <name type="scientific">[Candida] subhashii</name>
    <dbReference type="NCBI Taxonomy" id="561895"/>
    <lineage>
        <taxon>Eukaryota</taxon>
        <taxon>Fungi</taxon>
        <taxon>Dikarya</taxon>
        <taxon>Ascomycota</taxon>
        <taxon>Saccharomycotina</taxon>
        <taxon>Pichiomycetes</taxon>
        <taxon>Debaryomycetaceae</taxon>
        <taxon>Spathaspora</taxon>
    </lineage>
</organism>
<feature type="transmembrane region" description="Helical" evidence="6">
    <location>
        <begin position="402"/>
        <end position="421"/>
    </location>
</feature>
<dbReference type="Proteomes" id="UP000694255">
    <property type="component" value="Unassembled WGS sequence"/>
</dbReference>
<dbReference type="RefSeq" id="XP_049260948.1">
    <property type="nucleotide sequence ID" value="XM_049409941.1"/>
</dbReference>
<dbReference type="Pfam" id="PF01694">
    <property type="entry name" value="Rhomboid"/>
    <property type="match status" value="1"/>
</dbReference>
<dbReference type="AlphaFoldDB" id="A0A8J5QLH2"/>
<evidence type="ECO:0000313" key="9">
    <source>
        <dbReference type="EMBL" id="KAG7660715.1"/>
    </source>
</evidence>
<comment type="similarity">
    <text evidence="2 6">Belongs to the peptidase S54 family.</text>
</comment>
<evidence type="ECO:0000256" key="1">
    <source>
        <dbReference type="ARBA" id="ARBA00000156"/>
    </source>
</evidence>
<feature type="transmembrane region" description="Helical" evidence="6">
    <location>
        <begin position="371"/>
        <end position="390"/>
    </location>
</feature>
<evidence type="ECO:0000259" key="8">
    <source>
        <dbReference type="Pfam" id="PF01694"/>
    </source>
</evidence>
<evidence type="ECO:0000256" key="6">
    <source>
        <dbReference type="RuleBase" id="RU362115"/>
    </source>
</evidence>
<dbReference type="EMBL" id="JAGSYN010000275">
    <property type="protein sequence ID" value="KAG7660715.1"/>
    <property type="molecule type" value="Genomic_DNA"/>
</dbReference>
<comment type="subcellular location">
    <subcellularLocation>
        <location evidence="6">Membrane</location>
        <topology evidence="6">Multi-pass membrane protein</topology>
    </subcellularLocation>
</comment>
<evidence type="ECO:0000256" key="2">
    <source>
        <dbReference type="ARBA" id="ARBA00009045"/>
    </source>
</evidence>
<dbReference type="InterPro" id="IPR002610">
    <property type="entry name" value="Peptidase_S54_rhomboid-like"/>
</dbReference>
<dbReference type="PANTHER" id="PTHR22936">
    <property type="entry name" value="RHOMBOID-RELATED"/>
    <property type="match status" value="1"/>
</dbReference>
<dbReference type="PANTHER" id="PTHR22936:SF69">
    <property type="entry name" value="RHOMBOID-LIKE PROTEIN"/>
    <property type="match status" value="1"/>
</dbReference>
<dbReference type="GO" id="GO:0006508">
    <property type="term" value="P:proteolysis"/>
    <property type="evidence" value="ECO:0007669"/>
    <property type="project" value="UniProtKB-KW"/>
</dbReference>
<feature type="compositionally biased region" description="Polar residues" evidence="7">
    <location>
        <begin position="163"/>
        <end position="182"/>
    </location>
</feature>
<protein>
    <recommendedName>
        <fullName evidence="6">Rhomboid-type serine protease</fullName>
        <ecNumber evidence="6">3.4.21.105</ecNumber>
    </recommendedName>
</protein>
<dbReference type="InterPro" id="IPR022764">
    <property type="entry name" value="Peptidase_S54_rhomboid_dom"/>
</dbReference>
<feature type="compositionally biased region" description="Low complexity" evidence="7">
    <location>
        <begin position="149"/>
        <end position="162"/>
    </location>
</feature>
<feature type="compositionally biased region" description="Low complexity" evidence="7">
    <location>
        <begin position="57"/>
        <end position="70"/>
    </location>
</feature>
<evidence type="ECO:0000256" key="7">
    <source>
        <dbReference type="SAM" id="MobiDB-lite"/>
    </source>
</evidence>
<keyword evidence="6" id="KW-0812">Transmembrane</keyword>
<reference evidence="9 10" key="1">
    <citation type="journal article" date="2021" name="DNA Res.">
        <title>Genome analysis of Candida subhashii reveals its hybrid nature and dual mitochondrial genome conformations.</title>
        <authorList>
            <person name="Mixao V."/>
            <person name="Hegedusova E."/>
            <person name="Saus E."/>
            <person name="Pryszcz L.P."/>
            <person name="Cillingova A."/>
            <person name="Nosek J."/>
            <person name="Gabaldon T."/>
        </authorList>
    </citation>
    <scope>NUCLEOTIDE SEQUENCE [LARGE SCALE GENOMIC DNA]</scope>
    <source>
        <strain evidence="9 10">CBS 10753</strain>
    </source>
</reference>
<dbReference type="GO" id="GO:0016020">
    <property type="term" value="C:membrane"/>
    <property type="evidence" value="ECO:0007669"/>
    <property type="project" value="UniProtKB-SubCell"/>
</dbReference>
<evidence type="ECO:0000256" key="3">
    <source>
        <dbReference type="ARBA" id="ARBA00022670"/>
    </source>
</evidence>
<keyword evidence="6" id="KW-1133">Transmembrane helix</keyword>
<feature type="region of interest" description="Disordered" evidence="7">
    <location>
        <begin position="50"/>
        <end position="182"/>
    </location>
</feature>
<evidence type="ECO:0000256" key="4">
    <source>
        <dbReference type="ARBA" id="ARBA00022801"/>
    </source>
</evidence>
<feature type="compositionally biased region" description="Polar residues" evidence="7">
    <location>
        <begin position="81"/>
        <end position="96"/>
    </location>
</feature>
<keyword evidence="6" id="KW-0472">Membrane</keyword>
<proteinExistence type="inferred from homology"/>
<comment type="function">
    <text evidence="6">Serine protease involved in intramembrane proteolysis.</text>
</comment>
<dbReference type="EC" id="3.4.21.105" evidence="6"/>
<dbReference type="GO" id="GO:0004252">
    <property type="term" value="F:serine-type endopeptidase activity"/>
    <property type="evidence" value="ECO:0007669"/>
    <property type="project" value="InterPro"/>
</dbReference>